<dbReference type="Pfam" id="PF21787">
    <property type="entry name" value="TNP-like_RNaseH_N"/>
    <property type="match status" value="1"/>
</dbReference>
<dbReference type="GO" id="GO:0003924">
    <property type="term" value="F:GTPase activity"/>
    <property type="evidence" value="ECO:0007669"/>
    <property type="project" value="InterPro"/>
</dbReference>
<dbReference type="PANTHER" id="PTHR47981:SF20">
    <property type="entry name" value="RAS-RELATED PROTEIN RAB-7A"/>
    <property type="match status" value="1"/>
</dbReference>
<dbReference type="GO" id="GO:0031902">
    <property type="term" value="C:late endosome membrane"/>
    <property type="evidence" value="ECO:0007669"/>
    <property type="project" value="UniProtKB-SubCell"/>
</dbReference>
<evidence type="ECO:0000256" key="3">
    <source>
        <dbReference type="ARBA" id="ARBA00022741"/>
    </source>
</evidence>
<dbReference type="EMBL" id="BMAT01005695">
    <property type="protein sequence ID" value="GFR98376.1"/>
    <property type="molecule type" value="Genomic_DNA"/>
</dbReference>
<dbReference type="InterPro" id="IPR027417">
    <property type="entry name" value="P-loop_NTPase"/>
</dbReference>
<keyword evidence="3" id="KW-0547">Nucleotide-binding</keyword>
<dbReference type="PROSITE" id="PS51421">
    <property type="entry name" value="RAS"/>
    <property type="match status" value="1"/>
</dbReference>
<dbReference type="Pfam" id="PF00071">
    <property type="entry name" value="Ras"/>
    <property type="match status" value="1"/>
</dbReference>
<dbReference type="GO" id="GO:0005764">
    <property type="term" value="C:lysosome"/>
    <property type="evidence" value="ECO:0007669"/>
    <property type="project" value="TreeGrafter"/>
</dbReference>
<evidence type="ECO:0000256" key="1">
    <source>
        <dbReference type="ARBA" id="ARBA00004414"/>
    </source>
</evidence>
<name>A0AAV4HNL6_9GAST</name>
<keyword evidence="5" id="KW-0449">Lipoprotein</keyword>
<dbReference type="InterPro" id="IPR001806">
    <property type="entry name" value="Small_GTPase"/>
</dbReference>
<comment type="subcellular location">
    <subcellularLocation>
        <location evidence="1">Late endosome membrane</location>
    </subcellularLocation>
</comment>
<evidence type="ECO:0000256" key="5">
    <source>
        <dbReference type="ARBA" id="ARBA00023288"/>
    </source>
</evidence>
<dbReference type="PRINTS" id="PR00449">
    <property type="entry name" value="RASTRNSFRMNG"/>
</dbReference>
<dbReference type="FunFam" id="3.40.50.300:FF:000086">
    <property type="entry name" value="Ras-related small GTPase"/>
    <property type="match status" value="1"/>
</dbReference>
<feature type="domain" description="Transposable element P transposase-like RNase H" evidence="8">
    <location>
        <begin position="217"/>
        <end position="337"/>
    </location>
</feature>
<dbReference type="SMART" id="SM00175">
    <property type="entry name" value="RAB"/>
    <property type="match status" value="1"/>
</dbReference>
<comment type="similarity">
    <text evidence="2">Belongs to the small GTPase superfamily. Rab family.</text>
</comment>
<evidence type="ECO:0000256" key="7">
    <source>
        <dbReference type="SAM" id="MobiDB-lite"/>
    </source>
</evidence>
<dbReference type="Proteomes" id="UP000762676">
    <property type="component" value="Unassembled WGS sequence"/>
</dbReference>
<dbReference type="SMART" id="SM00173">
    <property type="entry name" value="RAS"/>
    <property type="match status" value="1"/>
</dbReference>
<dbReference type="PANTHER" id="PTHR47981">
    <property type="entry name" value="RAB FAMILY"/>
    <property type="match status" value="1"/>
</dbReference>
<evidence type="ECO:0000259" key="8">
    <source>
        <dbReference type="Pfam" id="PF21787"/>
    </source>
</evidence>
<dbReference type="CDD" id="cd01862">
    <property type="entry name" value="Rab7"/>
    <property type="match status" value="1"/>
</dbReference>
<dbReference type="AlphaFoldDB" id="A0AAV4HNL6"/>
<evidence type="ECO:0000256" key="2">
    <source>
        <dbReference type="ARBA" id="ARBA00006270"/>
    </source>
</evidence>
<dbReference type="SMART" id="SM00174">
    <property type="entry name" value="RHO"/>
    <property type="match status" value="1"/>
</dbReference>
<proteinExistence type="inferred from homology"/>
<evidence type="ECO:0000256" key="4">
    <source>
        <dbReference type="ARBA" id="ARBA00023134"/>
    </source>
</evidence>
<keyword evidence="10" id="KW-1185">Reference proteome</keyword>
<feature type="region of interest" description="Disordered" evidence="7">
    <location>
        <begin position="789"/>
        <end position="821"/>
    </location>
</feature>
<sequence>MASRKKVLLKVIILGDSGVGKTSLMNQYVAKKFSNQYKATIGADFLTKEVMVDDRLVTMQIWDTAGQERFQSLGVAFYRGADGCVLVFDVTMPNTFRSLDSWRDEFLIQASPRDPENFPFVVIGNKIDLENRGLLRCVSDDERTNEKQTFIERQVHLLNSPKSAVLYDETDLCLAFSWYTRSRSLYLKLRNHLILPSLTTLRKLTRKTKNMSDVLLFKSIFSSQEERSKACVIIIDEIYVKGQIAYSGGAFFGYAEDVEDVEDGEQRAATTILAVMVKCCFTSKRFIAKLIPCCALKAEFLHSVTKNVLTMLEESGAKVVAIINDNNKVNQNFFSKFQPFNNPDTPWIVKSETDPSRPMFLLYDSVHILKNIRNNWLTEATQQLSYPTDFEETEEGYIKGINFVDAKWSDLRDLKKHEDIALFKLSKLTTESLSPTSIQRQNVKLVLNVFCDQTAKALQNSSMSTYTPSMTSTATFLEAVIKLWRLLNCKSPREHIRQRDSDRIAVDGGESGDRALQLLSDWVEIAKSMKTTQRPRVKCLTKETADALAWTCNSLSALSQHLLKTDAPYRHEYVLLGFYQQDDLEHHFGHFRMSAGCNFYVTVKEVLNTHALDVTNFLLQNKVTIEDDINEKHACSDCNKDLTDMELILLDDMQEADALKEVSPDEIQAICYVAGYVARKHGKDVLSIDSKDAPAAIQQFLRYFEALDRGGLVCPSQDFLHFVILAYSFIRKTPETFCRNRLVRIFSDFSIIFQLEIEIPRSAIICVVNTLMKRTAMFRQAALSANKNGRDDRKVAKLSSTSATQKQGVTTKRTIPPNPTPTLFPHSVTISLSDPEASAIEQTTSASLPPAVCVTLE</sequence>
<dbReference type="Gene3D" id="3.40.50.300">
    <property type="entry name" value="P-loop containing nucleotide triphosphate hydrolases"/>
    <property type="match status" value="1"/>
</dbReference>
<organism evidence="9 10">
    <name type="scientific">Elysia marginata</name>
    <dbReference type="NCBI Taxonomy" id="1093978"/>
    <lineage>
        <taxon>Eukaryota</taxon>
        <taxon>Metazoa</taxon>
        <taxon>Spiralia</taxon>
        <taxon>Lophotrochozoa</taxon>
        <taxon>Mollusca</taxon>
        <taxon>Gastropoda</taxon>
        <taxon>Heterobranchia</taxon>
        <taxon>Euthyneura</taxon>
        <taxon>Panpulmonata</taxon>
        <taxon>Sacoglossa</taxon>
        <taxon>Placobranchoidea</taxon>
        <taxon>Plakobranchidae</taxon>
        <taxon>Elysia</taxon>
    </lineage>
</organism>
<dbReference type="GO" id="GO:0045335">
    <property type="term" value="C:phagocytic vesicle"/>
    <property type="evidence" value="ECO:0007669"/>
    <property type="project" value="TreeGrafter"/>
</dbReference>
<accession>A0AAV4HNL6</accession>
<evidence type="ECO:0000256" key="6">
    <source>
        <dbReference type="ARBA" id="ARBA00023289"/>
    </source>
</evidence>
<dbReference type="PROSITE" id="PS51419">
    <property type="entry name" value="RAB"/>
    <property type="match status" value="1"/>
</dbReference>
<dbReference type="GO" id="GO:0008333">
    <property type="term" value="P:endosome to lysosome transport"/>
    <property type="evidence" value="ECO:0007669"/>
    <property type="project" value="TreeGrafter"/>
</dbReference>
<dbReference type="SMART" id="SM00176">
    <property type="entry name" value="RAN"/>
    <property type="match status" value="1"/>
</dbReference>
<protein>
    <submittedName>
        <fullName evidence="9">Ras-related protein Rab-6A</fullName>
    </submittedName>
</protein>
<gene>
    <name evidence="9" type="ORF">ElyMa_002767200</name>
</gene>
<dbReference type="NCBIfam" id="TIGR00231">
    <property type="entry name" value="small_GTP"/>
    <property type="match status" value="1"/>
</dbReference>
<dbReference type="GO" id="GO:0005525">
    <property type="term" value="F:GTP binding"/>
    <property type="evidence" value="ECO:0007669"/>
    <property type="project" value="UniProtKB-KW"/>
</dbReference>
<dbReference type="GO" id="GO:0090385">
    <property type="term" value="P:phagosome-lysosome fusion"/>
    <property type="evidence" value="ECO:0007669"/>
    <property type="project" value="TreeGrafter"/>
</dbReference>
<evidence type="ECO:0000313" key="10">
    <source>
        <dbReference type="Proteomes" id="UP000762676"/>
    </source>
</evidence>
<dbReference type="InterPro" id="IPR048365">
    <property type="entry name" value="TNP-like_RNaseH_N"/>
</dbReference>
<keyword evidence="6" id="KW-0636">Prenylation</keyword>
<comment type="caution">
    <text evidence="9">The sequence shown here is derived from an EMBL/GenBank/DDBJ whole genome shotgun (WGS) entry which is preliminary data.</text>
</comment>
<feature type="compositionally biased region" description="Polar residues" evidence="7">
    <location>
        <begin position="798"/>
        <end position="813"/>
    </location>
</feature>
<dbReference type="InterPro" id="IPR005225">
    <property type="entry name" value="Small_GTP-bd"/>
</dbReference>
<reference evidence="9 10" key="1">
    <citation type="journal article" date="2021" name="Elife">
        <title>Chloroplast acquisition without the gene transfer in kleptoplastic sea slugs, Plakobranchus ocellatus.</title>
        <authorList>
            <person name="Maeda T."/>
            <person name="Takahashi S."/>
            <person name="Yoshida T."/>
            <person name="Shimamura S."/>
            <person name="Takaki Y."/>
            <person name="Nagai Y."/>
            <person name="Toyoda A."/>
            <person name="Suzuki Y."/>
            <person name="Arimoto A."/>
            <person name="Ishii H."/>
            <person name="Satoh N."/>
            <person name="Nishiyama T."/>
            <person name="Hasebe M."/>
            <person name="Maruyama T."/>
            <person name="Minagawa J."/>
            <person name="Obokata J."/>
            <person name="Shigenobu S."/>
        </authorList>
    </citation>
    <scope>NUCLEOTIDE SEQUENCE [LARGE SCALE GENOMIC DNA]</scope>
</reference>
<dbReference type="SUPFAM" id="SSF52540">
    <property type="entry name" value="P-loop containing nucleoside triphosphate hydrolases"/>
    <property type="match status" value="1"/>
</dbReference>
<evidence type="ECO:0000313" key="9">
    <source>
        <dbReference type="EMBL" id="GFR98376.1"/>
    </source>
</evidence>
<keyword evidence="4" id="KW-0342">GTP-binding</keyword>